<name>A0A1X7UD52_AMPQE</name>
<evidence type="ECO:0000313" key="2">
    <source>
        <dbReference type="EnsemblMetazoa" id="Aqu2.1.25425_001"/>
    </source>
</evidence>
<feature type="region of interest" description="Disordered" evidence="1">
    <location>
        <begin position="1"/>
        <end position="28"/>
    </location>
</feature>
<reference evidence="2" key="1">
    <citation type="submission" date="2017-05" db="UniProtKB">
        <authorList>
            <consortium name="EnsemblMetazoa"/>
        </authorList>
    </citation>
    <scope>IDENTIFICATION</scope>
</reference>
<evidence type="ECO:0008006" key="3">
    <source>
        <dbReference type="Google" id="ProtNLM"/>
    </source>
</evidence>
<dbReference type="AlphaFoldDB" id="A0A1X7UD52"/>
<proteinExistence type="predicted"/>
<evidence type="ECO:0000256" key="1">
    <source>
        <dbReference type="SAM" id="MobiDB-lite"/>
    </source>
</evidence>
<accession>A0A1X7UD52</accession>
<dbReference type="EnsemblMetazoa" id="Aqu2.1.25425_001">
    <property type="protein sequence ID" value="Aqu2.1.25425_001"/>
    <property type="gene ID" value="Aqu2.1.25425"/>
</dbReference>
<sequence length="563" mass="62318">MADSPATGLPLKQETVTRKEEEREKETNIDHVYEKPDIIIDSEDKEKYIYEQVEDKKKDVTVKETVKYVSVKEEEESLTEEGAIGYKVKKKKIVEVHKSKKEKKKKNLFKKGLTSIKDNIKGFLKSGTLNKLQVGLQAVTLLAFVSLTGLSGKILQQTSQEPVASDMNTSSSVMEFAQEVNAAIEQALGNGNVTNKALAELANQVIAANMELNEQTNDIINATQRTGDNMDRVEGLVLEQVEVSRNKSLVLNELIKSTVDAMNRLNNITATLSNISNNSASSTQVISDLLMVVNELAKIQNMTDQLVKEPMSCKEIKLRLPNSITGYYFINNQTIYCNMEELCSSGGGWTRLGYLDMTDATQNCPSGFRLYPTDDIRACGRPATNSGSCASVQFPSNGISYSQICGRVTGYQVGHPDASHIPTAQDRNDINSPYVDGVSITRGSPRKHVWTLMAGQSEKRNTNTNCPCNFGSNVNVQSIVGSHYYCESGNPTEQIADQVLYPMDPLWDGNDCHSLEASCCDGLPWFHRIFNALTTDYIELRACDNAATTIEDAIVSLYEIYVQ</sequence>
<dbReference type="OrthoDB" id="5971203at2759"/>
<organism evidence="2">
    <name type="scientific">Amphimedon queenslandica</name>
    <name type="common">Sponge</name>
    <dbReference type="NCBI Taxonomy" id="400682"/>
    <lineage>
        <taxon>Eukaryota</taxon>
        <taxon>Metazoa</taxon>
        <taxon>Porifera</taxon>
        <taxon>Demospongiae</taxon>
        <taxon>Heteroscleromorpha</taxon>
        <taxon>Haplosclerida</taxon>
        <taxon>Niphatidae</taxon>
        <taxon>Amphimedon</taxon>
    </lineage>
</organism>
<protein>
    <recommendedName>
        <fullName evidence="3">Fibrinogen C-terminal domain-containing protein</fullName>
    </recommendedName>
</protein>
<dbReference type="InParanoid" id="A0A1X7UD52"/>
<feature type="compositionally biased region" description="Basic and acidic residues" evidence="1">
    <location>
        <begin position="15"/>
        <end position="28"/>
    </location>
</feature>